<evidence type="ECO:0000256" key="2">
    <source>
        <dbReference type="ARBA" id="ARBA00022692"/>
    </source>
</evidence>
<feature type="domain" description="Ferric oxidoreductase" evidence="6">
    <location>
        <begin position="40"/>
        <end position="152"/>
    </location>
</feature>
<dbReference type="Proteomes" id="UP000443843">
    <property type="component" value="Unassembled WGS sequence"/>
</dbReference>
<reference evidence="7 8" key="1">
    <citation type="submission" date="2019-11" db="EMBL/GenBank/DDBJ databases">
        <title>Pseudooceanicola pacifica sp. nov., isolated from deep-sea sediment of the Pacific Ocean.</title>
        <authorList>
            <person name="Lyu L."/>
        </authorList>
    </citation>
    <scope>NUCLEOTIDE SEQUENCE [LARGE SCALE GENOMIC DNA]</scope>
    <source>
        <strain evidence="7 8">216_PA32_1</strain>
    </source>
</reference>
<keyword evidence="4 5" id="KW-0472">Membrane</keyword>
<proteinExistence type="predicted"/>
<feature type="transmembrane region" description="Helical" evidence="5">
    <location>
        <begin position="111"/>
        <end position="129"/>
    </location>
</feature>
<feature type="transmembrane region" description="Helical" evidence="5">
    <location>
        <begin position="74"/>
        <end position="91"/>
    </location>
</feature>
<organism evidence="7 8">
    <name type="scientific">Pseudooceanicola pacificus</name>
    <dbReference type="NCBI Taxonomy" id="2676438"/>
    <lineage>
        <taxon>Bacteria</taxon>
        <taxon>Pseudomonadati</taxon>
        <taxon>Pseudomonadota</taxon>
        <taxon>Alphaproteobacteria</taxon>
        <taxon>Rhodobacterales</taxon>
        <taxon>Paracoccaceae</taxon>
        <taxon>Pseudooceanicola</taxon>
    </lineage>
</organism>
<comment type="caution">
    <text evidence="7">The sequence shown here is derived from an EMBL/GenBank/DDBJ whole genome shotgun (WGS) entry which is preliminary data.</text>
</comment>
<sequence>MRPAMIWLCLLILATGPVVLAASSPFLAYRGPEYIAGGFAGIIALSLMLIQPLLAAGALPGLSLARARLWHRRLGGALIACTAVHVGGLYLTSPPDTLDALLLAAPTPFSVYGVLAMWGILLTGGLALLRRQIAPRIWRLAHNALALVVVAATVAHAVQITGAMELRSKWTLCLAVLGATGITLFRLRVLTPLRRRGASRG</sequence>
<evidence type="ECO:0000313" key="8">
    <source>
        <dbReference type="Proteomes" id="UP000443843"/>
    </source>
</evidence>
<keyword evidence="8" id="KW-1185">Reference proteome</keyword>
<gene>
    <name evidence="7" type="ORF">GLS40_17625</name>
</gene>
<dbReference type="EMBL" id="WNXQ01000017">
    <property type="protein sequence ID" value="MWB79852.1"/>
    <property type="molecule type" value="Genomic_DNA"/>
</dbReference>
<dbReference type="InterPro" id="IPR013130">
    <property type="entry name" value="Fe3_Rdtase_TM_dom"/>
</dbReference>
<keyword evidence="3 5" id="KW-1133">Transmembrane helix</keyword>
<keyword evidence="2 5" id="KW-0812">Transmembrane</keyword>
<evidence type="ECO:0000259" key="6">
    <source>
        <dbReference type="Pfam" id="PF01794"/>
    </source>
</evidence>
<protein>
    <submittedName>
        <fullName evidence="7">Ferric reductase</fullName>
    </submittedName>
</protein>
<dbReference type="GO" id="GO:0016020">
    <property type="term" value="C:membrane"/>
    <property type="evidence" value="ECO:0007669"/>
    <property type="project" value="UniProtKB-SubCell"/>
</dbReference>
<evidence type="ECO:0000313" key="7">
    <source>
        <dbReference type="EMBL" id="MWB79852.1"/>
    </source>
</evidence>
<feature type="transmembrane region" description="Helical" evidence="5">
    <location>
        <begin position="141"/>
        <end position="162"/>
    </location>
</feature>
<evidence type="ECO:0000256" key="1">
    <source>
        <dbReference type="ARBA" id="ARBA00004141"/>
    </source>
</evidence>
<dbReference type="Pfam" id="PF01794">
    <property type="entry name" value="Ferric_reduct"/>
    <property type="match status" value="1"/>
</dbReference>
<accession>A0A844WFG7</accession>
<evidence type="ECO:0000256" key="5">
    <source>
        <dbReference type="SAM" id="Phobius"/>
    </source>
</evidence>
<dbReference type="AlphaFoldDB" id="A0A844WFG7"/>
<feature type="transmembrane region" description="Helical" evidence="5">
    <location>
        <begin position="168"/>
        <end position="187"/>
    </location>
</feature>
<comment type="subcellular location">
    <subcellularLocation>
        <location evidence="1">Membrane</location>
        <topology evidence="1">Multi-pass membrane protein</topology>
    </subcellularLocation>
</comment>
<evidence type="ECO:0000256" key="3">
    <source>
        <dbReference type="ARBA" id="ARBA00022989"/>
    </source>
</evidence>
<feature type="transmembrane region" description="Helical" evidence="5">
    <location>
        <begin position="37"/>
        <end position="62"/>
    </location>
</feature>
<evidence type="ECO:0000256" key="4">
    <source>
        <dbReference type="ARBA" id="ARBA00023136"/>
    </source>
</evidence>
<name>A0A844WFG7_9RHOB</name>